<dbReference type="Proteomes" id="UP001218188">
    <property type="component" value="Unassembled WGS sequence"/>
</dbReference>
<keyword evidence="3" id="KW-1185">Reference proteome</keyword>
<dbReference type="EMBL" id="JARJCM010000066">
    <property type="protein sequence ID" value="KAJ7033219.1"/>
    <property type="molecule type" value="Genomic_DNA"/>
</dbReference>
<keyword evidence="1" id="KW-0732">Signal</keyword>
<dbReference type="AlphaFoldDB" id="A0AAD6X5T3"/>
<proteinExistence type="predicted"/>
<accession>A0AAD6X5T3</accession>
<evidence type="ECO:0000256" key="1">
    <source>
        <dbReference type="SAM" id="SignalP"/>
    </source>
</evidence>
<protein>
    <recommendedName>
        <fullName evidence="4">Secreted protein</fullName>
    </recommendedName>
</protein>
<feature type="chain" id="PRO_5042131612" description="Secreted protein" evidence="1">
    <location>
        <begin position="24"/>
        <end position="86"/>
    </location>
</feature>
<evidence type="ECO:0008006" key="4">
    <source>
        <dbReference type="Google" id="ProtNLM"/>
    </source>
</evidence>
<name>A0AAD6X5T3_9AGAR</name>
<sequence length="86" mass="9404">MKSWSAIKALINSLSLWTPRSSALCPSSPSYEGARPPPRPRCQLLPGISASGQGALARCRYERGRCGCESLVEVWEAWGMRRAVVV</sequence>
<evidence type="ECO:0000313" key="2">
    <source>
        <dbReference type="EMBL" id="KAJ7033219.1"/>
    </source>
</evidence>
<feature type="signal peptide" evidence="1">
    <location>
        <begin position="1"/>
        <end position="23"/>
    </location>
</feature>
<organism evidence="2 3">
    <name type="scientific">Mycena alexandri</name>
    <dbReference type="NCBI Taxonomy" id="1745969"/>
    <lineage>
        <taxon>Eukaryota</taxon>
        <taxon>Fungi</taxon>
        <taxon>Dikarya</taxon>
        <taxon>Basidiomycota</taxon>
        <taxon>Agaricomycotina</taxon>
        <taxon>Agaricomycetes</taxon>
        <taxon>Agaricomycetidae</taxon>
        <taxon>Agaricales</taxon>
        <taxon>Marasmiineae</taxon>
        <taxon>Mycenaceae</taxon>
        <taxon>Mycena</taxon>
    </lineage>
</organism>
<evidence type="ECO:0000313" key="3">
    <source>
        <dbReference type="Proteomes" id="UP001218188"/>
    </source>
</evidence>
<comment type="caution">
    <text evidence="2">The sequence shown here is derived from an EMBL/GenBank/DDBJ whole genome shotgun (WGS) entry which is preliminary data.</text>
</comment>
<gene>
    <name evidence="2" type="ORF">C8F04DRAFT_627160</name>
</gene>
<reference evidence="2" key="1">
    <citation type="submission" date="2023-03" db="EMBL/GenBank/DDBJ databases">
        <title>Massive genome expansion in bonnet fungi (Mycena s.s.) driven by repeated elements and novel gene families across ecological guilds.</title>
        <authorList>
            <consortium name="Lawrence Berkeley National Laboratory"/>
            <person name="Harder C.B."/>
            <person name="Miyauchi S."/>
            <person name="Viragh M."/>
            <person name="Kuo A."/>
            <person name="Thoen E."/>
            <person name="Andreopoulos B."/>
            <person name="Lu D."/>
            <person name="Skrede I."/>
            <person name="Drula E."/>
            <person name="Henrissat B."/>
            <person name="Morin E."/>
            <person name="Kohler A."/>
            <person name="Barry K."/>
            <person name="LaButti K."/>
            <person name="Morin E."/>
            <person name="Salamov A."/>
            <person name="Lipzen A."/>
            <person name="Mereny Z."/>
            <person name="Hegedus B."/>
            <person name="Baldrian P."/>
            <person name="Stursova M."/>
            <person name="Weitz H."/>
            <person name="Taylor A."/>
            <person name="Grigoriev I.V."/>
            <person name="Nagy L.G."/>
            <person name="Martin F."/>
            <person name="Kauserud H."/>
        </authorList>
    </citation>
    <scope>NUCLEOTIDE SEQUENCE</scope>
    <source>
        <strain evidence="2">CBHHK200</strain>
    </source>
</reference>